<dbReference type="SUPFAM" id="SSF56300">
    <property type="entry name" value="Metallo-dependent phosphatases"/>
    <property type="match status" value="1"/>
</dbReference>
<proteinExistence type="predicted"/>
<accession>A0ABQ6AA45</accession>
<dbReference type="PANTHER" id="PTHR37844">
    <property type="entry name" value="SER/THR PROTEIN PHOSPHATASE SUPERFAMILY (AFU_ORTHOLOGUE AFUA_1G14840)"/>
    <property type="match status" value="1"/>
</dbReference>
<dbReference type="InterPro" id="IPR004843">
    <property type="entry name" value="Calcineurin-like_PHP"/>
</dbReference>
<comment type="caution">
    <text evidence="2">The sequence shown here is derived from an EMBL/GenBank/DDBJ whole genome shotgun (WGS) entry which is preliminary data.</text>
</comment>
<evidence type="ECO:0000259" key="1">
    <source>
        <dbReference type="Pfam" id="PF00149"/>
    </source>
</evidence>
<name>A0ABQ6AA45_9PROT</name>
<evidence type="ECO:0000313" key="3">
    <source>
        <dbReference type="Proteomes" id="UP001156641"/>
    </source>
</evidence>
<sequence>MIRILYMSDLHLEMERWRLAVPGWAGFRARHRAVTAHPARGPMLSGFGPVDLIVLAGDIHNGLRGIVYADQVAKFLGASVVYVAGNHEFYNHDIAQLGPALHRAAAHTQGRVRFLENTTASFEVSGQRLHVLGCTLWTDYALHGDAACGMAAAARRLNDHVMIQSPAGPFSPAAALIRHRQSRDWLRAEMTRLRASEPGAKNLIVTHHAPIGTVLGKRTGAIAPAYASNLLGEFTSLTPTAWIHGHTHFRHDTIQENIRLASAPRGYITHDGAAALDYRPGMLEI</sequence>
<dbReference type="Proteomes" id="UP001156641">
    <property type="component" value="Unassembled WGS sequence"/>
</dbReference>
<organism evidence="2 3">
    <name type="scientific">Acidocella aquatica</name>
    <dbReference type="NCBI Taxonomy" id="1922313"/>
    <lineage>
        <taxon>Bacteria</taxon>
        <taxon>Pseudomonadati</taxon>
        <taxon>Pseudomonadota</taxon>
        <taxon>Alphaproteobacteria</taxon>
        <taxon>Acetobacterales</taxon>
        <taxon>Acidocellaceae</taxon>
        <taxon>Acidocella</taxon>
    </lineage>
</organism>
<reference evidence="3" key="1">
    <citation type="journal article" date="2019" name="Int. J. Syst. Evol. Microbiol.">
        <title>The Global Catalogue of Microorganisms (GCM) 10K type strain sequencing project: providing services to taxonomists for standard genome sequencing and annotation.</title>
        <authorList>
            <consortium name="The Broad Institute Genomics Platform"/>
            <consortium name="The Broad Institute Genome Sequencing Center for Infectious Disease"/>
            <person name="Wu L."/>
            <person name="Ma J."/>
        </authorList>
    </citation>
    <scope>NUCLEOTIDE SEQUENCE [LARGE SCALE GENOMIC DNA]</scope>
    <source>
        <strain evidence="3">NBRC 112502</strain>
    </source>
</reference>
<keyword evidence="3" id="KW-1185">Reference proteome</keyword>
<dbReference type="Pfam" id="PF00149">
    <property type="entry name" value="Metallophos"/>
    <property type="match status" value="1"/>
</dbReference>
<feature type="domain" description="Calcineurin-like phosphoesterase" evidence="1">
    <location>
        <begin position="2"/>
        <end position="248"/>
    </location>
</feature>
<dbReference type="Gene3D" id="3.60.21.10">
    <property type="match status" value="1"/>
</dbReference>
<dbReference type="InterPro" id="IPR029052">
    <property type="entry name" value="Metallo-depent_PP-like"/>
</dbReference>
<dbReference type="PANTHER" id="PTHR37844:SF2">
    <property type="entry name" value="SER_THR PROTEIN PHOSPHATASE SUPERFAMILY (AFU_ORTHOLOGUE AFUA_1G14840)"/>
    <property type="match status" value="1"/>
</dbReference>
<dbReference type="EMBL" id="BSOS01000047">
    <property type="protein sequence ID" value="GLR67004.1"/>
    <property type="molecule type" value="Genomic_DNA"/>
</dbReference>
<evidence type="ECO:0000313" key="2">
    <source>
        <dbReference type="EMBL" id="GLR67004.1"/>
    </source>
</evidence>
<dbReference type="RefSeq" id="WP_284257711.1">
    <property type="nucleotide sequence ID" value="NZ_BSOS01000047.1"/>
</dbReference>
<gene>
    <name evidence="2" type="ORF">GCM10010909_16850</name>
</gene>
<protein>
    <submittedName>
        <fullName evidence="2">Phosphoesterase</fullName>
    </submittedName>
</protein>